<dbReference type="AlphaFoldDB" id="A0A1Y2GYI4"/>
<feature type="region of interest" description="Disordered" evidence="1">
    <location>
        <begin position="146"/>
        <end position="185"/>
    </location>
</feature>
<feature type="compositionally biased region" description="Polar residues" evidence="1">
    <location>
        <begin position="174"/>
        <end position="185"/>
    </location>
</feature>
<dbReference type="InterPro" id="IPR001810">
    <property type="entry name" value="F-box_dom"/>
</dbReference>
<dbReference type="PROSITE" id="PS50181">
    <property type="entry name" value="FBOX"/>
    <property type="match status" value="1"/>
</dbReference>
<accession>A0A1Y2GYI4</accession>
<protein>
    <recommendedName>
        <fullName evidence="2">F-box domain-containing protein</fullName>
    </recommendedName>
</protein>
<dbReference type="InParanoid" id="A0A1Y2GYI4"/>
<dbReference type="EMBL" id="MCFF01000004">
    <property type="protein sequence ID" value="ORZ27325.1"/>
    <property type="molecule type" value="Genomic_DNA"/>
</dbReference>
<name>A0A1Y2GYI4_9FUNG</name>
<evidence type="ECO:0000313" key="3">
    <source>
        <dbReference type="EMBL" id="ORZ27325.1"/>
    </source>
</evidence>
<dbReference type="InterPro" id="IPR036047">
    <property type="entry name" value="F-box-like_dom_sf"/>
</dbReference>
<feature type="region of interest" description="Disordered" evidence="1">
    <location>
        <begin position="620"/>
        <end position="660"/>
    </location>
</feature>
<dbReference type="GeneID" id="33569342"/>
<keyword evidence="4" id="KW-1185">Reference proteome</keyword>
<feature type="compositionally biased region" description="Low complexity" evidence="1">
    <location>
        <begin position="146"/>
        <end position="173"/>
    </location>
</feature>
<dbReference type="Proteomes" id="UP000193648">
    <property type="component" value="Unassembled WGS sequence"/>
</dbReference>
<sequence>MSITMTGYDRTGLRSLHPSLIHLQLQEIMNSISHLLRITTGISLDKNNTLAQEALQFERSTVTPGGKAAAHAATVPPEIIHLIVNYLDNKDLVKVITLNWTWAHIAAAKLWQEVHFTVNAHRIVFLITKSIPPLVPTDELLQLSSGETSSSIASSSPSADLSSSSPPAGCLSSMDSSENQAPSRRNSYPWPTLLPYHSMVQSLKVSLSSTDMIQDLMEIIPCCSELRSFSIQSAVPTEDLLMRGVIASACNDFIDPLHEIRTSVSPASIAKQFSHAAIPPSRQHHTHVHTLSVDPYNLTTAPRAGLRATDDETIMASTTSQSGILFKLLAKSCPKLEKLWFSGFHPVSVLGAPTDLRSRPANNFDAILDYDLGKLSSSPHMHVNGGAEHAGTSMAFVQPPIAATSNDDGHHTVPYAANSTCSTTTNPSTTSIHPSWTNTGSSAIPPLPTFTRSNICGQSMINILQFVDCTLPSQYLLTMIQHSLPNLTALHLTQCWPKGPINGSFLVSLAKICPGLRDITLHATQSHRAVVSSEHVLQMLKGLEDGQIRRTAEIEASVLGPITSAGYRPYSRLNGEDASVGSSAGVNAGAVSLAEFPLGALSGSKYNTLSISSTAATASSLSMPSSNSSSSSALANLPSSTFPPAESKYNGGDIRTDSQDQPVDIYGSLRSLDSLPQIASALESVSIWFTHSILDQAITDELANSERHPKLIRVVFGSEDTFDSGEECIKQLRQRRPELAICSWVGYGDAGEDNYD</sequence>
<proteinExistence type="predicted"/>
<evidence type="ECO:0000256" key="1">
    <source>
        <dbReference type="SAM" id="MobiDB-lite"/>
    </source>
</evidence>
<gene>
    <name evidence="3" type="ORF">BCR41DRAFT_383784</name>
</gene>
<dbReference type="OrthoDB" id="4080148at2759"/>
<comment type="caution">
    <text evidence="3">The sequence shown here is derived from an EMBL/GenBank/DDBJ whole genome shotgun (WGS) entry which is preliminary data.</text>
</comment>
<dbReference type="Gene3D" id="3.80.10.10">
    <property type="entry name" value="Ribonuclease Inhibitor"/>
    <property type="match status" value="1"/>
</dbReference>
<dbReference type="InterPro" id="IPR032675">
    <property type="entry name" value="LRR_dom_sf"/>
</dbReference>
<feature type="compositionally biased region" description="Low complexity" evidence="1">
    <location>
        <begin position="620"/>
        <end position="640"/>
    </location>
</feature>
<reference evidence="3 4" key="1">
    <citation type="submission" date="2016-07" db="EMBL/GenBank/DDBJ databases">
        <title>Pervasive Adenine N6-methylation of Active Genes in Fungi.</title>
        <authorList>
            <consortium name="DOE Joint Genome Institute"/>
            <person name="Mondo S.J."/>
            <person name="Dannebaum R.O."/>
            <person name="Kuo R.C."/>
            <person name="Labutti K."/>
            <person name="Haridas S."/>
            <person name="Kuo A."/>
            <person name="Salamov A."/>
            <person name="Ahrendt S.R."/>
            <person name="Lipzen A."/>
            <person name="Sullivan W."/>
            <person name="Andreopoulos W.B."/>
            <person name="Clum A."/>
            <person name="Lindquist E."/>
            <person name="Daum C."/>
            <person name="Ramamoorthy G.K."/>
            <person name="Gryganskyi A."/>
            <person name="Culley D."/>
            <person name="Magnuson J.K."/>
            <person name="James T.Y."/>
            <person name="O'Malley M.A."/>
            <person name="Stajich J.E."/>
            <person name="Spatafora J.W."/>
            <person name="Visel A."/>
            <person name="Grigoriev I.V."/>
        </authorList>
    </citation>
    <scope>NUCLEOTIDE SEQUENCE [LARGE SCALE GENOMIC DNA]</scope>
    <source>
        <strain evidence="3 4">NRRL 3116</strain>
    </source>
</reference>
<evidence type="ECO:0000313" key="4">
    <source>
        <dbReference type="Proteomes" id="UP000193648"/>
    </source>
</evidence>
<feature type="domain" description="F-box" evidence="2">
    <location>
        <begin position="69"/>
        <end position="114"/>
    </location>
</feature>
<evidence type="ECO:0000259" key="2">
    <source>
        <dbReference type="PROSITE" id="PS50181"/>
    </source>
</evidence>
<dbReference type="RefSeq" id="XP_021885052.1">
    <property type="nucleotide sequence ID" value="XM_022027499.1"/>
</dbReference>
<dbReference type="SUPFAM" id="SSF81383">
    <property type="entry name" value="F-box domain"/>
    <property type="match status" value="1"/>
</dbReference>
<organism evidence="3 4">
    <name type="scientific">Lobosporangium transversale</name>
    <dbReference type="NCBI Taxonomy" id="64571"/>
    <lineage>
        <taxon>Eukaryota</taxon>
        <taxon>Fungi</taxon>
        <taxon>Fungi incertae sedis</taxon>
        <taxon>Mucoromycota</taxon>
        <taxon>Mortierellomycotina</taxon>
        <taxon>Mortierellomycetes</taxon>
        <taxon>Mortierellales</taxon>
        <taxon>Mortierellaceae</taxon>
        <taxon>Lobosporangium</taxon>
    </lineage>
</organism>